<dbReference type="PANTHER" id="PTHR41247:SF1">
    <property type="entry name" value="HTH-TYPE TRANSCRIPTIONAL REPRESSOR YCNK"/>
    <property type="match status" value="1"/>
</dbReference>
<sequence>MESSDTGRGRRSVLAAIASGSIPAVAGCLGGATGSDASADAGDLPDEGPSFPDHPVDEPRDPPPGRRCDGPCGMEPADYPGSNAQIAHADGSGVFFDSVGCLVSYLHDPTFYDGPDAAVGNAWVRDFGTKTLLDATDASYVLDYSKERHEEVMAHNPKPFADRADAVAYVDSYDDLDEADIVGLDAFGAEAAHRYRDYPLPEE</sequence>
<organism evidence="2 3">
    <name type="scientific">Natronomonas moolapensis (strain DSM 18674 / CECT 7526 / JCM 14361 / 8.8.11)</name>
    <dbReference type="NCBI Taxonomy" id="268739"/>
    <lineage>
        <taxon>Archaea</taxon>
        <taxon>Methanobacteriati</taxon>
        <taxon>Methanobacteriota</taxon>
        <taxon>Stenosarchaea group</taxon>
        <taxon>Halobacteria</taxon>
        <taxon>Halobacteriales</taxon>
        <taxon>Natronomonadaceae</taxon>
        <taxon>Natronomonas</taxon>
    </lineage>
</organism>
<dbReference type="AlphaFoldDB" id="M1XZ15"/>
<dbReference type="STRING" id="268739.Nmlp_1174"/>
<feature type="compositionally biased region" description="Basic and acidic residues" evidence="1">
    <location>
        <begin position="54"/>
        <end position="69"/>
    </location>
</feature>
<dbReference type="KEGG" id="nmo:Nmlp_1174"/>
<dbReference type="RefSeq" id="WP_015408233.1">
    <property type="nucleotide sequence ID" value="NC_020388.1"/>
</dbReference>
<gene>
    <name evidence="2" type="primary">nosL1</name>
    <name evidence="2" type="ordered locus">Nmlp_1174</name>
</gene>
<evidence type="ECO:0000313" key="2">
    <source>
        <dbReference type="EMBL" id="CCQ35384.1"/>
    </source>
</evidence>
<dbReference type="SUPFAM" id="SSF160387">
    <property type="entry name" value="NosL/MerB-like"/>
    <property type="match status" value="1"/>
</dbReference>
<dbReference type="OrthoDB" id="241788at2157"/>
<keyword evidence="3" id="KW-1185">Reference proteome</keyword>
<proteinExistence type="predicted"/>
<feature type="region of interest" description="Disordered" evidence="1">
    <location>
        <begin position="35"/>
        <end position="79"/>
    </location>
</feature>
<dbReference type="HOGENOM" id="CLU_1346437_0_0_2"/>
<dbReference type="Pfam" id="PF05573">
    <property type="entry name" value="NosL"/>
    <property type="match status" value="1"/>
</dbReference>
<reference evidence="2 3" key="1">
    <citation type="journal article" date="2013" name="Genome Announc.">
        <title>Genome of the haloarchaeon Natronomonas moolapensis, a neutrophilic member of a previously haloalkaliphilic genus.</title>
        <authorList>
            <person name="Dyall-Smith M.L."/>
            <person name="Pfeiffer F."/>
            <person name="Oberwinkler T."/>
            <person name="Klee K."/>
            <person name="Rampp M."/>
            <person name="Palm P."/>
            <person name="Gross K."/>
            <person name="Schuster S.C."/>
            <person name="Oesterhelt D."/>
        </authorList>
    </citation>
    <scope>NUCLEOTIDE SEQUENCE [LARGE SCALE GENOMIC DNA]</scope>
    <source>
        <strain evidence="3">DSM 18674 / JCM 14361 / 8.8.11</strain>
    </source>
</reference>
<dbReference type="GeneID" id="14653026"/>
<dbReference type="PANTHER" id="PTHR41247">
    <property type="entry name" value="HTH-TYPE TRANSCRIPTIONAL REPRESSOR YCNK"/>
    <property type="match status" value="1"/>
</dbReference>
<evidence type="ECO:0000313" key="3">
    <source>
        <dbReference type="Proteomes" id="UP000011867"/>
    </source>
</evidence>
<protein>
    <submittedName>
        <fullName evidence="2">NosL family protein</fullName>
    </submittedName>
</protein>
<dbReference type="Proteomes" id="UP000011867">
    <property type="component" value="Chromosome"/>
</dbReference>
<name>M1XZ15_NATM8</name>
<dbReference type="eggNOG" id="arCOG04012">
    <property type="taxonomic scope" value="Archaea"/>
</dbReference>
<dbReference type="InterPro" id="IPR008719">
    <property type="entry name" value="N2O_reductase_NosL"/>
</dbReference>
<evidence type="ECO:0000256" key="1">
    <source>
        <dbReference type="SAM" id="MobiDB-lite"/>
    </source>
</evidence>
<accession>M1XZ15</accession>
<dbReference type="EMBL" id="HF582854">
    <property type="protein sequence ID" value="CCQ35384.1"/>
    <property type="molecule type" value="Genomic_DNA"/>
</dbReference>